<evidence type="ECO:0000313" key="2">
    <source>
        <dbReference type="EMBL" id="OWM77812.1"/>
    </source>
</evidence>
<evidence type="ECO:0000256" key="1">
    <source>
        <dbReference type="SAM" id="MobiDB-lite"/>
    </source>
</evidence>
<evidence type="ECO:0000313" key="5">
    <source>
        <dbReference type="Proteomes" id="UP000233551"/>
    </source>
</evidence>
<gene>
    <name evidence="2" type="ORF">CDL15_Pgr004506</name>
    <name evidence="3" type="ORF">CRG98_010736</name>
</gene>
<sequence length="173" mass="17728">MTEENRIDISEEVNPPVPAHSQLPPTHAPPPPTPAGVPPAHSGAPSTHLPPPTSLGAPLPRVSPASSTSDDRARIAALEGSVNQLAASMTTNMANCSPYSEEPCILELHASVETRANSRPDLLDSTNTSPGECGCSRPANNAHVHGSPVHQPLSAATGPHGLPSSTGSILIFS</sequence>
<dbReference type="EMBL" id="MTKT01002511">
    <property type="protein sequence ID" value="OWM77812.1"/>
    <property type="molecule type" value="Genomic_DNA"/>
</dbReference>
<name>A0A218X0F0_PUNGR</name>
<evidence type="ECO:0000313" key="3">
    <source>
        <dbReference type="EMBL" id="PKI68881.1"/>
    </source>
</evidence>
<dbReference type="Proteomes" id="UP000197138">
    <property type="component" value="Unassembled WGS sequence"/>
</dbReference>
<reference evidence="3 5" key="3">
    <citation type="submission" date="2017-11" db="EMBL/GenBank/DDBJ databases">
        <title>De-novo sequencing of pomegranate (Punica granatum L.) genome.</title>
        <authorList>
            <person name="Akparov Z."/>
            <person name="Amiraslanov A."/>
            <person name="Hajiyeva S."/>
            <person name="Abbasov M."/>
            <person name="Kaur K."/>
            <person name="Hamwieh A."/>
            <person name="Solovyev V."/>
            <person name="Salamov A."/>
            <person name="Braich B."/>
            <person name="Kosarev P."/>
            <person name="Mahmoud A."/>
            <person name="Hajiyev E."/>
            <person name="Babayeva S."/>
            <person name="Izzatullayeva V."/>
            <person name="Mammadov A."/>
            <person name="Mammadov A."/>
            <person name="Sharifova S."/>
            <person name="Ojaghi J."/>
            <person name="Eynullazada K."/>
            <person name="Bayramov B."/>
            <person name="Abdulazimova A."/>
            <person name="Shahmuradov I."/>
        </authorList>
    </citation>
    <scope>NUCLEOTIDE SEQUENCE [LARGE SCALE GENOMIC DNA]</scope>
    <source>
        <strain evidence="3">AG2017</strain>
        <strain evidence="5">cv. AG2017</strain>
        <tissue evidence="3">Leaf</tissue>
    </source>
</reference>
<dbReference type="AlphaFoldDB" id="A0A218X0F0"/>
<proteinExistence type="predicted"/>
<evidence type="ECO:0000313" key="4">
    <source>
        <dbReference type="Proteomes" id="UP000197138"/>
    </source>
</evidence>
<keyword evidence="5" id="KW-1185">Reference proteome</keyword>
<comment type="caution">
    <text evidence="2">The sequence shown here is derived from an EMBL/GenBank/DDBJ whole genome shotgun (WGS) entry which is preliminary data.</text>
</comment>
<feature type="compositionally biased region" description="Pro residues" evidence="1">
    <location>
        <begin position="26"/>
        <end position="37"/>
    </location>
</feature>
<feature type="region of interest" description="Disordered" evidence="1">
    <location>
        <begin position="1"/>
        <end position="73"/>
    </location>
</feature>
<dbReference type="Proteomes" id="UP000233551">
    <property type="component" value="Unassembled WGS sequence"/>
</dbReference>
<accession>A0A218X0F0</accession>
<organism evidence="2 4">
    <name type="scientific">Punica granatum</name>
    <name type="common">Pomegranate</name>
    <dbReference type="NCBI Taxonomy" id="22663"/>
    <lineage>
        <taxon>Eukaryota</taxon>
        <taxon>Viridiplantae</taxon>
        <taxon>Streptophyta</taxon>
        <taxon>Embryophyta</taxon>
        <taxon>Tracheophyta</taxon>
        <taxon>Spermatophyta</taxon>
        <taxon>Magnoliopsida</taxon>
        <taxon>eudicotyledons</taxon>
        <taxon>Gunneridae</taxon>
        <taxon>Pentapetalae</taxon>
        <taxon>rosids</taxon>
        <taxon>malvids</taxon>
        <taxon>Myrtales</taxon>
        <taxon>Lythraceae</taxon>
        <taxon>Punica</taxon>
    </lineage>
</organism>
<reference evidence="4" key="1">
    <citation type="journal article" date="2017" name="Plant J.">
        <title>The pomegranate (Punica granatum L.) genome and the genomics of punicalagin biosynthesis.</title>
        <authorList>
            <person name="Qin G."/>
            <person name="Xu C."/>
            <person name="Ming R."/>
            <person name="Tang H."/>
            <person name="Guyot R."/>
            <person name="Kramer E.M."/>
            <person name="Hu Y."/>
            <person name="Yi X."/>
            <person name="Qi Y."/>
            <person name="Xu X."/>
            <person name="Gao Z."/>
            <person name="Pan H."/>
            <person name="Jian J."/>
            <person name="Tian Y."/>
            <person name="Yue Z."/>
            <person name="Xu Y."/>
        </authorList>
    </citation>
    <scope>NUCLEOTIDE SEQUENCE [LARGE SCALE GENOMIC DNA]</scope>
    <source>
        <strain evidence="4">cv. Dabenzi</strain>
    </source>
</reference>
<protein>
    <submittedName>
        <fullName evidence="2">Uncharacterized protein</fullName>
    </submittedName>
</protein>
<dbReference type="EMBL" id="PGOL01000540">
    <property type="protein sequence ID" value="PKI68881.1"/>
    <property type="molecule type" value="Genomic_DNA"/>
</dbReference>
<reference evidence="2" key="2">
    <citation type="submission" date="2017-06" db="EMBL/GenBank/DDBJ databases">
        <title>The pomegranate genome and the genomics of punicalagin biosynthesis.</title>
        <authorList>
            <person name="Xu C."/>
        </authorList>
    </citation>
    <scope>NUCLEOTIDE SEQUENCE [LARGE SCALE GENOMIC DNA]</scope>
    <source>
        <tissue evidence="2">Fresh leaf</tissue>
    </source>
</reference>